<sequence length="60" mass="6601">MGSLSVNKISQLTLGKIRSLGAKMINHDISKKILVYNQNRSLGAKTINLSKNLGKTFEKV</sequence>
<dbReference type="EMBL" id="REGN01000473">
    <property type="protein sequence ID" value="RNA41711.1"/>
    <property type="molecule type" value="Genomic_DNA"/>
</dbReference>
<proteinExistence type="predicted"/>
<evidence type="ECO:0000313" key="1">
    <source>
        <dbReference type="EMBL" id="RNA41711.1"/>
    </source>
</evidence>
<evidence type="ECO:0000313" key="2">
    <source>
        <dbReference type="Proteomes" id="UP000276133"/>
    </source>
</evidence>
<reference evidence="1 2" key="1">
    <citation type="journal article" date="2018" name="Sci. Rep.">
        <title>Genomic signatures of local adaptation to the degree of environmental predictability in rotifers.</title>
        <authorList>
            <person name="Franch-Gras L."/>
            <person name="Hahn C."/>
            <person name="Garcia-Roger E.M."/>
            <person name="Carmona M.J."/>
            <person name="Serra M."/>
            <person name="Gomez A."/>
        </authorList>
    </citation>
    <scope>NUCLEOTIDE SEQUENCE [LARGE SCALE GENOMIC DNA]</scope>
    <source>
        <strain evidence="1">HYR1</strain>
    </source>
</reference>
<protein>
    <submittedName>
        <fullName evidence="1">Uncharacterized protein</fullName>
    </submittedName>
</protein>
<keyword evidence="2" id="KW-1185">Reference proteome</keyword>
<comment type="caution">
    <text evidence="1">The sequence shown here is derived from an EMBL/GenBank/DDBJ whole genome shotgun (WGS) entry which is preliminary data.</text>
</comment>
<accession>A0A3M7T104</accession>
<organism evidence="1 2">
    <name type="scientific">Brachionus plicatilis</name>
    <name type="common">Marine rotifer</name>
    <name type="synonym">Brachionus muelleri</name>
    <dbReference type="NCBI Taxonomy" id="10195"/>
    <lineage>
        <taxon>Eukaryota</taxon>
        <taxon>Metazoa</taxon>
        <taxon>Spiralia</taxon>
        <taxon>Gnathifera</taxon>
        <taxon>Rotifera</taxon>
        <taxon>Eurotatoria</taxon>
        <taxon>Monogononta</taxon>
        <taxon>Pseudotrocha</taxon>
        <taxon>Ploima</taxon>
        <taxon>Brachionidae</taxon>
        <taxon>Brachionus</taxon>
    </lineage>
</organism>
<gene>
    <name evidence="1" type="ORF">BpHYR1_010990</name>
</gene>
<dbReference type="Proteomes" id="UP000276133">
    <property type="component" value="Unassembled WGS sequence"/>
</dbReference>
<dbReference type="AlphaFoldDB" id="A0A3M7T104"/>
<name>A0A3M7T104_BRAPC</name>